<reference evidence="7 8" key="1">
    <citation type="submission" date="2024-02" db="EMBL/GenBank/DDBJ databases">
        <title>Discinaceae phylogenomics.</title>
        <authorList>
            <person name="Dirks A.C."/>
            <person name="James T.Y."/>
        </authorList>
    </citation>
    <scope>NUCLEOTIDE SEQUENCE [LARGE SCALE GENOMIC DNA]</scope>
    <source>
        <strain evidence="7 8">ACD0624</strain>
    </source>
</reference>
<proteinExistence type="predicted"/>
<dbReference type="Gene3D" id="1.10.287.1490">
    <property type="match status" value="1"/>
</dbReference>
<evidence type="ECO:0000256" key="4">
    <source>
        <dbReference type="SAM" id="Coils"/>
    </source>
</evidence>
<dbReference type="PANTHER" id="PTHR18947">
    <property type="entry name" value="HOOK PROTEINS"/>
    <property type="match status" value="1"/>
</dbReference>
<dbReference type="InterPro" id="IPR008636">
    <property type="entry name" value="Hook_C"/>
</dbReference>
<dbReference type="EMBL" id="JBBBZM010000094">
    <property type="protein sequence ID" value="KAL0634467.1"/>
    <property type="molecule type" value="Genomic_DNA"/>
</dbReference>
<dbReference type="InterPro" id="IPR043936">
    <property type="entry name" value="HOOK_N"/>
</dbReference>
<dbReference type="CDD" id="cd22211">
    <property type="entry name" value="HkD_SF"/>
    <property type="match status" value="1"/>
</dbReference>
<organism evidence="7 8">
    <name type="scientific">Discina gigas</name>
    <dbReference type="NCBI Taxonomy" id="1032678"/>
    <lineage>
        <taxon>Eukaryota</taxon>
        <taxon>Fungi</taxon>
        <taxon>Dikarya</taxon>
        <taxon>Ascomycota</taxon>
        <taxon>Pezizomycotina</taxon>
        <taxon>Pezizomycetes</taxon>
        <taxon>Pezizales</taxon>
        <taxon>Discinaceae</taxon>
        <taxon>Discina</taxon>
    </lineage>
</organism>
<evidence type="ECO:0000256" key="2">
    <source>
        <dbReference type="ARBA" id="ARBA00022490"/>
    </source>
</evidence>
<evidence type="ECO:0000256" key="3">
    <source>
        <dbReference type="ARBA" id="ARBA00023054"/>
    </source>
</evidence>
<keyword evidence="8" id="KW-1185">Reference proteome</keyword>
<feature type="coiled-coil region" evidence="4">
    <location>
        <begin position="180"/>
        <end position="214"/>
    </location>
</feature>
<gene>
    <name evidence="7" type="ORF">Q9L58_006638</name>
</gene>
<dbReference type="PANTHER" id="PTHR18947:SF28">
    <property type="entry name" value="GIRDIN, ISOFORM A"/>
    <property type="match status" value="1"/>
</dbReference>
<evidence type="ECO:0000256" key="1">
    <source>
        <dbReference type="ARBA" id="ARBA00004496"/>
    </source>
</evidence>
<dbReference type="Proteomes" id="UP001447188">
    <property type="component" value="Unassembled WGS sequence"/>
</dbReference>
<sequence>MSSKHTATALTDWINACPIEPKISNLGELSDGIVVAKVLLDIDPYYFKTTASSSEGGGGTAPGAHWVLRFHKLKRLHKDLTRYYTETLGHRLPSAAPNLTMIAKDGNVEESIKLVKIIVAAAVQSDRREDYIKYIQDLSPNSQTELMGVINQMMEIDAAEGAIGEPGVDATKNEEADMDQFRMEEEMARLVAEKEAVEAKNRSLEKRLGSLQSDFDENQSHLLVLQDQLSSGNVDQGYANRTDPLMRSQLDQLQSDVQKLEDVIAEKESTIHSHEGIISSLNRRVDDLLPKAEAGIKYKDDLDEANHTIDKLKKSQNVAEKYRRKLEGMGELERQVKVASPVITMEQQHTQMLKDLRASQENSKQVPGLKRIVEQYKKQIEKMETEYAELLRQRNSLDLERQTLKERASGAESQKSRDMERIQHLEEKVRELETGVITQSDDHTNGDLNSELTFTTKTKTDLKLQIARLEAELNILKEGGGVSADNMMLQQLLNDATLAKDKLEQDFLQAHTDKLVLEAQLTAIRGGTSIEGSDVMLRLRQSLVDAEKQLSEFKLRCSEAEAELSITKRELITAKSDFDKDKLEILAELKALNSAELIELRQEHDEMRIKVRELEIDVEQKKSLLNTVLLEKDEISKKVSEQKDLMLEKEKSNSELKATIAAFTGTTEGRDGALEKRVLQLQNKLEDHREKMTKSRELLMRDAEQHIKKQNGIIKDLKEQLEQAVSNNTDANVKAKEEQFVEFKRKKREELAFLEKENSLMTAAWYDQASRLQMNSFVLQRMGDAPSSWLNKQRMAIHSSKVCLYLLHHL</sequence>
<dbReference type="Pfam" id="PF05622">
    <property type="entry name" value="HOOK"/>
    <property type="match status" value="1"/>
</dbReference>
<feature type="coiled-coil region" evidence="4">
    <location>
        <begin position="366"/>
        <end position="506"/>
    </location>
</feature>
<accession>A0ABR3GFE9</accession>
<feature type="domain" description="HOOK N-terminal" evidence="6">
    <location>
        <begin position="8"/>
        <end position="150"/>
    </location>
</feature>
<dbReference type="Gene3D" id="1.10.418.10">
    <property type="entry name" value="Calponin-like domain"/>
    <property type="match status" value="1"/>
</dbReference>
<keyword evidence="2" id="KW-0963">Cytoplasm</keyword>
<dbReference type="SUPFAM" id="SSF116907">
    <property type="entry name" value="Hook domain"/>
    <property type="match status" value="1"/>
</dbReference>
<evidence type="ECO:0000259" key="6">
    <source>
        <dbReference type="Pfam" id="PF19047"/>
    </source>
</evidence>
<feature type="domain" description="Hook C-terminal" evidence="5">
    <location>
        <begin position="183"/>
        <end position="555"/>
    </location>
</feature>
<feature type="coiled-coil region" evidence="4">
    <location>
        <begin position="597"/>
        <end position="624"/>
    </location>
</feature>
<feature type="coiled-coil region" evidence="4">
    <location>
        <begin position="671"/>
        <end position="764"/>
    </location>
</feature>
<dbReference type="Pfam" id="PF19047">
    <property type="entry name" value="HOOK_N"/>
    <property type="match status" value="1"/>
</dbReference>
<keyword evidence="3 4" id="KW-0175">Coiled coil</keyword>
<evidence type="ECO:0000259" key="5">
    <source>
        <dbReference type="Pfam" id="PF05622"/>
    </source>
</evidence>
<feature type="coiled-coil region" evidence="4">
    <location>
        <begin position="536"/>
        <end position="570"/>
    </location>
</feature>
<comment type="subcellular location">
    <subcellularLocation>
        <location evidence="1">Cytoplasm</location>
    </subcellularLocation>
</comment>
<name>A0ABR3GFE9_9PEZI</name>
<comment type="caution">
    <text evidence="7">The sequence shown here is derived from an EMBL/GenBank/DDBJ whole genome shotgun (WGS) entry which is preliminary data.</text>
</comment>
<dbReference type="InterPro" id="IPR036872">
    <property type="entry name" value="CH_dom_sf"/>
</dbReference>
<protein>
    <submittedName>
        <fullName evidence="7">Uncharacterized protein</fullName>
    </submittedName>
</protein>
<evidence type="ECO:0000313" key="8">
    <source>
        <dbReference type="Proteomes" id="UP001447188"/>
    </source>
</evidence>
<evidence type="ECO:0000313" key="7">
    <source>
        <dbReference type="EMBL" id="KAL0634467.1"/>
    </source>
</evidence>